<dbReference type="GO" id="GO:0005886">
    <property type="term" value="C:plasma membrane"/>
    <property type="evidence" value="ECO:0007669"/>
    <property type="project" value="UniProtKB-SubCell"/>
</dbReference>
<comment type="function">
    <text evidence="7">F(1)F(0) ATP synthase produces ATP from ADP in the presence of a proton or sodium gradient. F-type ATPases consist of two structural domains, F(1) containing the extramembraneous catalytic core and F(0) containing the membrane proton channel, linked together by a central stalk and a peripheral stalk. During catalysis, ATP synthesis in the catalytic domain of F(1) is coupled via a rotary mechanism of the central stalk subunits to proton translocation.</text>
</comment>
<comment type="subcellular location">
    <subcellularLocation>
        <location evidence="7">Cell membrane</location>
        <topology evidence="7">Peripheral membrane protein</topology>
    </subcellularLocation>
    <subcellularLocation>
        <location evidence="1">Membrane</location>
    </subcellularLocation>
</comment>
<evidence type="ECO:0000256" key="4">
    <source>
        <dbReference type="ARBA" id="ARBA00023065"/>
    </source>
</evidence>
<dbReference type="InterPro" id="IPR026015">
    <property type="entry name" value="ATP_synth_OSCP/delta_N_sf"/>
</dbReference>
<gene>
    <name evidence="7 8" type="primary">atpH</name>
    <name evidence="8" type="ORF">JL102_16440</name>
</gene>
<dbReference type="EMBL" id="JAESIY010000009">
    <property type="protein sequence ID" value="MBL3657741.1"/>
    <property type="molecule type" value="Genomic_DNA"/>
</dbReference>
<comment type="caution">
    <text evidence="8">The sequence shown here is derived from an EMBL/GenBank/DDBJ whole genome shotgun (WGS) entry which is preliminary data.</text>
</comment>
<evidence type="ECO:0000256" key="5">
    <source>
        <dbReference type="ARBA" id="ARBA00023136"/>
    </source>
</evidence>
<evidence type="ECO:0000256" key="2">
    <source>
        <dbReference type="ARBA" id="ARBA00022448"/>
    </source>
</evidence>
<evidence type="ECO:0000256" key="1">
    <source>
        <dbReference type="ARBA" id="ARBA00004370"/>
    </source>
</evidence>
<evidence type="ECO:0000256" key="3">
    <source>
        <dbReference type="ARBA" id="ARBA00022781"/>
    </source>
</evidence>
<name>A0A937F7F4_9BACT</name>
<dbReference type="PROSITE" id="PS00389">
    <property type="entry name" value="ATPASE_DELTA"/>
    <property type="match status" value="1"/>
</dbReference>
<keyword evidence="6 7" id="KW-0066">ATP synthesis</keyword>
<keyword evidence="5 7" id="KW-0472">Membrane</keyword>
<dbReference type="RefSeq" id="WP_202245534.1">
    <property type="nucleotide sequence ID" value="NZ_JAESIY010000009.1"/>
</dbReference>
<dbReference type="GO" id="GO:0045259">
    <property type="term" value="C:proton-transporting ATP synthase complex"/>
    <property type="evidence" value="ECO:0007669"/>
    <property type="project" value="UniProtKB-KW"/>
</dbReference>
<dbReference type="NCBIfam" id="TIGR01145">
    <property type="entry name" value="ATP_synt_delta"/>
    <property type="match status" value="1"/>
</dbReference>
<evidence type="ECO:0000313" key="8">
    <source>
        <dbReference type="EMBL" id="MBL3657741.1"/>
    </source>
</evidence>
<dbReference type="PRINTS" id="PR00125">
    <property type="entry name" value="ATPASEDELTA"/>
</dbReference>
<proteinExistence type="inferred from homology"/>
<evidence type="ECO:0000313" key="9">
    <source>
        <dbReference type="Proteomes" id="UP000659388"/>
    </source>
</evidence>
<dbReference type="GO" id="GO:0046933">
    <property type="term" value="F:proton-transporting ATP synthase activity, rotational mechanism"/>
    <property type="evidence" value="ECO:0007669"/>
    <property type="project" value="UniProtKB-UniRule"/>
</dbReference>
<dbReference type="AlphaFoldDB" id="A0A937F7F4"/>
<dbReference type="Pfam" id="PF00213">
    <property type="entry name" value="OSCP"/>
    <property type="match status" value="1"/>
</dbReference>
<reference evidence="8" key="1">
    <citation type="submission" date="2021-01" db="EMBL/GenBank/DDBJ databases">
        <title>Fulvivirga kasyanovii gen. nov., sp nov., a novel member of the phylum Bacteroidetes isolated from seawater in a mussel farm.</title>
        <authorList>
            <person name="Zhao L.-H."/>
            <person name="Wang Z.-J."/>
        </authorList>
    </citation>
    <scope>NUCLEOTIDE SEQUENCE</scope>
    <source>
        <strain evidence="8">2943</strain>
    </source>
</reference>
<keyword evidence="4 7" id="KW-0406">Ion transport</keyword>
<dbReference type="Proteomes" id="UP000659388">
    <property type="component" value="Unassembled WGS sequence"/>
</dbReference>
<accession>A0A937F7F4</accession>
<dbReference type="InterPro" id="IPR020781">
    <property type="entry name" value="ATPase_OSCP/d_CS"/>
</dbReference>
<comment type="function">
    <text evidence="7">This protein is part of the stalk that links CF(0) to CF(1). It either transmits conformational changes from CF(0) to CF(1) or is implicated in proton conduction.</text>
</comment>
<dbReference type="HAMAP" id="MF_01416">
    <property type="entry name" value="ATP_synth_delta_bact"/>
    <property type="match status" value="1"/>
</dbReference>
<protein>
    <recommendedName>
        <fullName evidence="7">ATP synthase subunit delta</fullName>
    </recommendedName>
    <alternativeName>
        <fullName evidence="7">ATP synthase F(1) sector subunit delta</fullName>
    </alternativeName>
    <alternativeName>
        <fullName evidence="7">F-type ATPase subunit delta</fullName>
        <shortName evidence="7">F-ATPase subunit delta</shortName>
    </alternativeName>
</protein>
<dbReference type="PANTHER" id="PTHR11910">
    <property type="entry name" value="ATP SYNTHASE DELTA CHAIN"/>
    <property type="match status" value="1"/>
</dbReference>
<evidence type="ECO:0000256" key="7">
    <source>
        <dbReference type="HAMAP-Rule" id="MF_01416"/>
    </source>
</evidence>
<keyword evidence="7" id="KW-0139">CF(1)</keyword>
<dbReference type="SUPFAM" id="SSF47928">
    <property type="entry name" value="N-terminal domain of the delta subunit of the F1F0-ATP synthase"/>
    <property type="match status" value="1"/>
</dbReference>
<dbReference type="InterPro" id="IPR000711">
    <property type="entry name" value="ATPase_OSCP/dsu"/>
</dbReference>
<keyword evidence="9" id="KW-1185">Reference proteome</keyword>
<organism evidence="8 9">
    <name type="scientific">Fulvivirga sediminis</name>
    <dbReference type="NCBI Taxonomy" id="2803949"/>
    <lineage>
        <taxon>Bacteria</taxon>
        <taxon>Pseudomonadati</taxon>
        <taxon>Bacteroidota</taxon>
        <taxon>Cytophagia</taxon>
        <taxon>Cytophagales</taxon>
        <taxon>Fulvivirgaceae</taxon>
        <taxon>Fulvivirga</taxon>
    </lineage>
</organism>
<keyword evidence="7" id="KW-1003">Cell membrane</keyword>
<sequence>MTEHRAASRYAKSLLELASDQGVLDQVHDDMLSFHKVCEENREFALMLKNPVIKNDKKRAILGKVFDGKVNNLTLSIFDVISRKKREALLPAIAKEFHFQYNIKNGIEVASVTTAVALTPELRAQIEEMVKKISSLQKVDLVEKVDQNIIGGYILKVGDRQIDDSLKTKLQSLEHKFSQNPYIKEF</sequence>
<keyword evidence="3 7" id="KW-0375">Hydrogen ion transport</keyword>
<keyword evidence="2 7" id="KW-0813">Transport</keyword>
<dbReference type="Gene3D" id="1.10.520.20">
    <property type="entry name" value="N-terminal domain of the delta subunit of the F1F0-ATP synthase"/>
    <property type="match status" value="1"/>
</dbReference>
<evidence type="ECO:0000256" key="6">
    <source>
        <dbReference type="ARBA" id="ARBA00023310"/>
    </source>
</evidence>
<comment type="similarity">
    <text evidence="7">Belongs to the ATPase delta chain family.</text>
</comment>